<organism evidence="3">
    <name type="scientific">Melampsora larici-populina (strain 98AG31 / pathotype 3-4-7)</name>
    <name type="common">Poplar leaf rust fungus</name>
    <dbReference type="NCBI Taxonomy" id="747676"/>
    <lineage>
        <taxon>Eukaryota</taxon>
        <taxon>Fungi</taxon>
        <taxon>Dikarya</taxon>
        <taxon>Basidiomycota</taxon>
        <taxon>Pucciniomycotina</taxon>
        <taxon>Pucciniomycetes</taxon>
        <taxon>Pucciniales</taxon>
        <taxon>Melampsoraceae</taxon>
        <taxon>Melampsora</taxon>
    </lineage>
</organism>
<dbReference type="InParanoid" id="F4S8V3"/>
<evidence type="ECO:0000313" key="3">
    <source>
        <dbReference type="Proteomes" id="UP000001072"/>
    </source>
</evidence>
<dbReference type="EMBL" id="GL883167">
    <property type="protein sequence ID" value="EGF98923.1"/>
    <property type="molecule type" value="Genomic_DNA"/>
</dbReference>
<protein>
    <submittedName>
        <fullName evidence="2">Uncharacterized protein</fullName>
    </submittedName>
</protein>
<evidence type="ECO:0000256" key="1">
    <source>
        <dbReference type="SAM" id="MobiDB-lite"/>
    </source>
</evidence>
<proteinExistence type="predicted"/>
<gene>
    <name evidence="2" type="ORF">MELLADRAFT_95030</name>
</gene>
<reference evidence="3" key="1">
    <citation type="journal article" date="2011" name="Proc. Natl. Acad. Sci. U.S.A.">
        <title>Obligate biotrophy features unraveled by the genomic analysis of rust fungi.</title>
        <authorList>
            <person name="Duplessis S."/>
            <person name="Cuomo C.A."/>
            <person name="Lin Y.-C."/>
            <person name="Aerts A."/>
            <person name="Tisserant E."/>
            <person name="Veneault-Fourrey C."/>
            <person name="Joly D.L."/>
            <person name="Hacquard S."/>
            <person name="Amselem J."/>
            <person name="Cantarel B.L."/>
            <person name="Chiu R."/>
            <person name="Coutinho P.M."/>
            <person name="Feau N."/>
            <person name="Field M."/>
            <person name="Frey P."/>
            <person name="Gelhaye E."/>
            <person name="Goldberg J."/>
            <person name="Grabherr M.G."/>
            <person name="Kodira C.D."/>
            <person name="Kohler A."/>
            <person name="Kuees U."/>
            <person name="Lindquist E.A."/>
            <person name="Lucas S.M."/>
            <person name="Mago R."/>
            <person name="Mauceli E."/>
            <person name="Morin E."/>
            <person name="Murat C."/>
            <person name="Pangilinan J.L."/>
            <person name="Park R."/>
            <person name="Pearson M."/>
            <person name="Quesneville H."/>
            <person name="Rouhier N."/>
            <person name="Sakthikumar S."/>
            <person name="Salamov A.A."/>
            <person name="Schmutz J."/>
            <person name="Selles B."/>
            <person name="Shapiro H."/>
            <person name="Tanguay P."/>
            <person name="Tuskan G.A."/>
            <person name="Henrissat B."/>
            <person name="Van de Peer Y."/>
            <person name="Rouze P."/>
            <person name="Ellis J.G."/>
            <person name="Dodds P.N."/>
            <person name="Schein J.E."/>
            <person name="Zhong S."/>
            <person name="Hamelin R.C."/>
            <person name="Grigoriev I.V."/>
            <person name="Szabo L.J."/>
            <person name="Martin F."/>
        </authorList>
    </citation>
    <scope>NUCLEOTIDE SEQUENCE [LARGE SCALE GENOMIC DNA]</scope>
    <source>
        <strain evidence="3">98AG31 / pathotype 3-4-7</strain>
    </source>
</reference>
<feature type="compositionally biased region" description="Polar residues" evidence="1">
    <location>
        <begin position="35"/>
        <end position="55"/>
    </location>
</feature>
<feature type="region of interest" description="Disordered" evidence="1">
    <location>
        <begin position="382"/>
        <end position="455"/>
    </location>
</feature>
<name>F4S8V3_MELLP</name>
<sequence length="455" mass="50536">MEERLARAEVNLERVTRAMAAANATTTANESQATPGPSTTKNQPAEPITTTQHTAPQAAVQHEERNPPNQQEQMEERELADPKVLSGAQLKAPADDQPGEEGVDGVAILDLELRSETEDDTWQPQTLINKGKGKREESQSEEEESLRADDTELSHGDRVMLLQAEVQQAFVFQDYAKGTALLAQLTELAANEPVNNRAPSVRVDHQHRVPDLVADRQHSPHRLIQENMSEFSSASKNEAREVTHLVEPRATIVPMEPRVDGCPTRIHDTRPPPLWNHEPVPVEQRLIVTTMNRISSNADSMLVNPDEATKAKAMLESGRGRMVLANGDVIENGRLMLKDKTKQLEKSLPSLSPVLAHYLRTFKAYVPLPVFDKLWLIRDQQAREGTEPPSESKLNKGGTNLRMYGGDPPMDELTMQYEQCTQGNCDRASRDDGLDGSPQILQTGTRGSDEDNGRR</sequence>
<feature type="region of interest" description="Disordered" evidence="1">
    <location>
        <begin position="17"/>
        <end position="81"/>
    </location>
</feature>
<evidence type="ECO:0000313" key="2">
    <source>
        <dbReference type="EMBL" id="EGF98923.1"/>
    </source>
</evidence>
<dbReference type="GeneID" id="18937107"/>
<dbReference type="VEuPathDB" id="FungiDB:MELLADRAFT_95030"/>
<accession>F4S8V3</accession>
<keyword evidence="3" id="KW-1185">Reference proteome</keyword>
<feature type="region of interest" description="Disordered" evidence="1">
    <location>
        <begin position="256"/>
        <end position="278"/>
    </location>
</feature>
<feature type="compositionally biased region" description="Low complexity" evidence="1">
    <location>
        <begin position="17"/>
        <end position="34"/>
    </location>
</feature>
<feature type="region of interest" description="Disordered" evidence="1">
    <location>
        <begin position="114"/>
        <end position="150"/>
    </location>
</feature>
<dbReference type="AlphaFoldDB" id="F4S8V3"/>
<dbReference type="HOGENOM" id="CLU_601405_0_0_1"/>
<dbReference type="RefSeq" id="XP_007417832.1">
    <property type="nucleotide sequence ID" value="XM_007417770.1"/>
</dbReference>
<dbReference type="KEGG" id="mlr:MELLADRAFT_95030"/>
<dbReference type="Proteomes" id="UP000001072">
    <property type="component" value="Unassembled WGS sequence"/>
</dbReference>